<dbReference type="PANTHER" id="PTHR43343:SF3">
    <property type="entry name" value="PROTEASE DO-LIKE 8, CHLOROPLASTIC"/>
    <property type="match status" value="1"/>
</dbReference>
<name>F9NWM5_9ACTN</name>
<dbReference type="Gene3D" id="2.30.42.10">
    <property type="match status" value="1"/>
</dbReference>
<evidence type="ECO:0000256" key="2">
    <source>
        <dbReference type="ARBA" id="ARBA00022801"/>
    </source>
</evidence>
<dbReference type="SUPFAM" id="SSF50156">
    <property type="entry name" value="PDZ domain-like"/>
    <property type="match status" value="1"/>
</dbReference>
<gene>
    <name evidence="5" type="ORF">HMPREF1162_1393</name>
</gene>
<dbReference type="CDD" id="cd06779">
    <property type="entry name" value="cpPDZ_Deg_HtrA-like"/>
    <property type="match status" value="1"/>
</dbReference>
<proteinExistence type="predicted"/>
<evidence type="ECO:0000256" key="1">
    <source>
        <dbReference type="ARBA" id="ARBA00022670"/>
    </source>
</evidence>
<dbReference type="Gene3D" id="2.40.10.120">
    <property type="match status" value="1"/>
</dbReference>
<dbReference type="InterPro" id="IPR036034">
    <property type="entry name" value="PDZ_sf"/>
</dbReference>
<keyword evidence="1" id="KW-0645">Protease</keyword>
<dbReference type="SUPFAM" id="SSF50494">
    <property type="entry name" value="Trypsin-like serine proteases"/>
    <property type="match status" value="1"/>
</dbReference>
<dbReference type="Pfam" id="PF13365">
    <property type="entry name" value="Trypsin_2"/>
    <property type="match status" value="1"/>
</dbReference>
<sequence>MRATMASFLLCRQQVSLGGRAKHLMASWTLEAMSESTNGPREPREPNSFPRASAEGGYSSRSEDARHDWAQESYWSRSDDSWSSSGHSPTTQPWESSEQPTATDLDPGNKNADSPQPPSQSSGKGFRGGTIVLAVLLAAAVGGVSGGLVDRSLTKNDTPAVGTSSAAPSTVTKVIQGSSSAPDWTATASAVSNSVVSITVTTSNGGGEGSGVVVDSNGNIVTNNHVVSDATSGGQLTVSIGNKTYDAKVVGTDPSTDLAVIRVTNPPESMKPIRFANSSKLTVGAPVMAVGNPLGLSGSVTTGIISALNRPVTTMNRDDSDDLLGSQDSSSGVVVTNAIQTSAAINPGNSGGALVNADGELVGINSSIASLPSAGRSQSGNIGIGFAIPSNLAKSVADQIIQTGKVTHAFLGISVRDAAAAKAGVKVQGAGVATVTPGSAAAKAGLRRGDVITRIDDTDIASGESLVGLIRSFKAGKKAKISYLRGAQEATVDVTMGTAKS</sequence>
<evidence type="ECO:0000313" key="6">
    <source>
        <dbReference type="Proteomes" id="UP000007832"/>
    </source>
</evidence>
<dbReference type="STRING" id="1574624.GCA_001642025_01531"/>
<feature type="compositionally biased region" description="Low complexity" evidence="3">
    <location>
        <begin position="73"/>
        <end position="88"/>
    </location>
</feature>
<dbReference type="InterPro" id="IPR009003">
    <property type="entry name" value="Peptidase_S1_PA"/>
</dbReference>
<dbReference type="EMBL" id="AFUN01000035">
    <property type="protein sequence ID" value="EGR96608.1"/>
    <property type="molecule type" value="Genomic_DNA"/>
</dbReference>
<dbReference type="Pfam" id="PF13180">
    <property type="entry name" value="PDZ_2"/>
    <property type="match status" value="1"/>
</dbReference>
<dbReference type="eggNOG" id="COG0265">
    <property type="taxonomic scope" value="Bacteria"/>
</dbReference>
<dbReference type="PROSITE" id="PS50106">
    <property type="entry name" value="PDZ"/>
    <property type="match status" value="1"/>
</dbReference>
<dbReference type="PANTHER" id="PTHR43343">
    <property type="entry name" value="PEPTIDASE S12"/>
    <property type="match status" value="1"/>
</dbReference>
<dbReference type="SMART" id="SM00228">
    <property type="entry name" value="PDZ"/>
    <property type="match status" value="1"/>
</dbReference>
<feature type="compositionally biased region" description="Polar residues" evidence="3">
    <location>
        <begin position="89"/>
        <end position="102"/>
    </location>
</feature>
<evidence type="ECO:0000259" key="4">
    <source>
        <dbReference type="PROSITE" id="PS50106"/>
    </source>
</evidence>
<protein>
    <submittedName>
        <fullName evidence="5">Trypsin</fullName>
    </submittedName>
</protein>
<dbReference type="InterPro" id="IPR001940">
    <property type="entry name" value="Peptidase_S1C"/>
</dbReference>
<dbReference type="GO" id="GO:0004252">
    <property type="term" value="F:serine-type endopeptidase activity"/>
    <property type="evidence" value="ECO:0007669"/>
    <property type="project" value="InterPro"/>
</dbReference>
<feature type="domain" description="PDZ" evidence="4">
    <location>
        <begin position="400"/>
        <end position="460"/>
    </location>
</feature>
<dbReference type="GO" id="GO:0006508">
    <property type="term" value="P:proteolysis"/>
    <property type="evidence" value="ECO:0007669"/>
    <property type="project" value="UniProtKB-KW"/>
</dbReference>
<dbReference type="InterPro" id="IPR051201">
    <property type="entry name" value="Chloro_Bact_Ser_Proteases"/>
</dbReference>
<keyword evidence="2" id="KW-0378">Hydrolase</keyword>
<feature type="region of interest" description="Disordered" evidence="3">
    <location>
        <begin position="33"/>
        <end position="125"/>
    </location>
</feature>
<organism evidence="5 6">
    <name type="scientific">[Propionibacterium] namnetense SK182B-JCVI</name>
    <dbReference type="NCBI Taxonomy" id="1051006"/>
    <lineage>
        <taxon>Bacteria</taxon>
        <taxon>Bacillati</taxon>
        <taxon>Actinomycetota</taxon>
        <taxon>Actinomycetes</taxon>
        <taxon>Propionibacteriales</taxon>
        <taxon>Propionibacteriaceae</taxon>
        <taxon>Cutibacterium</taxon>
    </lineage>
</organism>
<dbReference type="PATRIC" id="fig|1051006.4.peg.1582"/>
<dbReference type="InterPro" id="IPR001478">
    <property type="entry name" value="PDZ"/>
</dbReference>
<evidence type="ECO:0000313" key="5">
    <source>
        <dbReference type="EMBL" id="EGR96608.1"/>
    </source>
</evidence>
<comment type="caution">
    <text evidence="5">The sequence shown here is derived from an EMBL/GenBank/DDBJ whole genome shotgun (WGS) entry which is preliminary data.</text>
</comment>
<accession>F9NWM5</accession>
<feature type="compositionally biased region" description="Basic and acidic residues" evidence="3">
    <location>
        <begin position="61"/>
        <end position="70"/>
    </location>
</feature>
<reference evidence="5 6" key="1">
    <citation type="submission" date="2011-07" db="EMBL/GenBank/DDBJ databases">
        <title>Genome Sequence of Propionibacterium acnes SK182B-JCVI.</title>
        <authorList>
            <person name="Durkin A.S."/>
            <person name="Madupu R."/>
            <person name="Hostetler J."/>
            <person name="Radune D."/>
            <person name="Torralba M."/>
            <person name="Methe B."/>
            <person name="Sutton G."/>
            <person name="Strausberg R.L."/>
            <person name="Nelson K.E."/>
        </authorList>
    </citation>
    <scope>NUCLEOTIDE SEQUENCE [LARGE SCALE GENOMIC DNA]</scope>
    <source>
        <strain evidence="5 6">SK182B-JCVI</strain>
    </source>
</reference>
<dbReference type="Proteomes" id="UP000007832">
    <property type="component" value="Unassembled WGS sequence"/>
</dbReference>
<evidence type="ECO:0000256" key="3">
    <source>
        <dbReference type="SAM" id="MobiDB-lite"/>
    </source>
</evidence>
<dbReference type="PRINTS" id="PR00834">
    <property type="entry name" value="PROTEASES2C"/>
</dbReference>
<dbReference type="AlphaFoldDB" id="F9NWM5"/>